<evidence type="ECO:0000313" key="3">
    <source>
        <dbReference type="Proteomes" id="UP000260943"/>
    </source>
</evidence>
<evidence type="ECO:0000313" key="2">
    <source>
        <dbReference type="EMBL" id="RGL11643.1"/>
    </source>
</evidence>
<dbReference type="AlphaFoldDB" id="A0A3E4QXR7"/>
<reference evidence="2 3" key="1">
    <citation type="submission" date="2018-08" db="EMBL/GenBank/DDBJ databases">
        <title>A genome reference for cultivated species of the human gut microbiota.</title>
        <authorList>
            <person name="Zou Y."/>
            <person name="Xue W."/>
            <person name="Luo G."/>
        </authorList>
    </citation>
    <scope>NUCLEOTIDE SEQUENCE [LARGE SCALE GENOMIC DNA]</scope>
    <source>
        <strain evidence="2 3">TF08-14</strain>
    </source>
</reference>
<dbReference type="InterPro" id="IPR036118">
    <property type="entry name" value="UreE_N_sf"/>
</dbReference>
<accession>A0A3E4QXR7</accession>
<comment type="caution">
    <text evidence="2">The sequence shown here is derived from an EMBL/GenBank/DDBJ whole genome shotgun (WGS) entry which is preliminary data.</text>
</comment>
<dbReference type="SUPFAM" id="SSF69287">
    <property type="entry name" value="Urease metallochaperone UreE, N-terminal domain"/>
    <property type="match status" value="1"/>
</dbReference>
<name>A0A3E4QXR7_9ACTN</name>
<dbReference type="Gene3D" id="2.60.260.20">
    <property type="entry name" value="Urease metallochaperone UreE, N-terminal domain"/>
    <property type="match status" value="1"/>
</dbReference>
<evidence type="ECO:0000259" key="1">
    <source>
        <dbReference type="Pfam" id="PF02814"/>
    </source>
</evidence>
<dbReference type="Pfam" id="PF02814">
    <property type="entry name" value="UreE_N"/>
    <property type="match status" value="1"/>
</dbReference>
<protein>
    <recommendedName>
        <fullName evidence="1">UreE urease accessory N-terminal domain-containing protein</fullName>
    </recommendedName>
</protein>
<gene>
    <name evidence="2" type="ORF">DXC81_02335</name>
</gene>
<feature type="domain" description="UreE urease accessory N-terminal" evidence="1">
    <location>
        <begin position="28"/>
        <end position="76"/>
    </location>
</feature>
<dbReference type="EMBL" id="QSRJ01000002">
    <property type="protein sequence ID" value="RGL11643.1"/>
    <property type="molecule type" value="Genomic_DNA"/>
</dbReference>
<dbReference type="SUPFAM" id="SSF69737">
    <property type="entry name" value="Urease metallochaperone UreE, C-terminal domain"/>
    <property type="match status" value="1"/>
</dbReference>
<dbReference type="Gene3D" id="3.30.70.790">
    <property type="entry name" value="UreE, C-terminal domain"/>
    <property type="match status" value="1"/>
</dbReference>
<dbReference type="RefSeq" id="WP_117678992.1">
    <property type="nucleotide sequence ID" value="NZ_QSRJ01000002.1"/>
</dbReference>
<sequence length="214" mass="22467">MLCTEVSGNINDPSSVIALQRRLGAPFEVDYVDLEWDQVHARRLVVKSGAGRVVEIRLGERVEEIGLKDGDVLGCDVAPDTLAAHASSVEPCAATAPAPASGGKPVVVAVQLRSARVVRIRFTASQPVDPALVARVGWEVGNMHVPLFRGEAGELMAPHSDALQRLLASIPGIQTTVGQASLDPAARLSGTGISTVVRLSPSLKVVVRKKTSSS</sequence>
<dbReference type="InterPro" id="IPR004029">
    <property type="entry name" value="UreE_N"/>
</dbReference>
<dbReference type="Proteomes" id="UP000260943">
    <property type="component" value="Unassembled WGS sequence"/>
</dbReference>
<proteinExistence type="predicted"/>
<organism evidence="2 3">
    <name type="scientific">Collinsella tanakaei</name>
    <dbReference type="NCBI Taxonomy" id="626935"/>
    <lineage>
        <taxon>Bacteria</taxon>
        <taxon>Bacillati</taxon>
        <taxon>Actinomycetota</taxon>
        <taxon>Coriobacteriia</taxon>
        <taxon>Coriobacteriales</taxon>
        <taxon>Coriobacteriaceae</taxon>
        <taxon>Collinsella</taxon>
    </lineage>
</organism>